<keyword evidence="2" id="KW-0238">DNA-binding</keyword>
<evidence type="ECO:0000313" key="6">
    <source>
        <dbReference type="Proteomes" id="UP000204391"/>
    </source>
</evidence>
<dbReference type="PROSITE" id="PS50949">
    <property type="entry name" value="HTH_GNTR"/>
    <property type="match status" value="1"/>
</dbReference>
<dbReference type="Pfam" id="PF07702">
    <property type="entry name" value="UTRA"/>
    <property type="match status" value="1"/>
</dbReference>
<evidence type="ECO:0000256" key="2">
    <source>
        <dbReference type="ARBA" id="ARBA00023125"/>
    </source>
</evidence>
<dbReference type="Pfam" id="PF00392">
    <property type="entry name" value="GntR"/>
    <property type="match status" value="1"/>
</dbReference>
<dbReference type="OrthoDB" id="9816541at2"/>
<sequence length="229" mass="26701">MDDIMNNIVTKTLKPGGKLPSENVLVEKYRVPRMTVRNALTILEERGYIYSEQGKGRYLREESIQIQLHLTGKTSFTDKMKRLGYDLKTRNIYCEKINYDAKTYQLLKANEDENVYKIGRMRLINDEPIAIHNSFVSETRFPRIVKDGTEIESMFAYYRQLGYKEFTSNKSLLSVTFPTSYEQQILSCGSMVPLIVVESDCIDVHSNNVLEHTKILYRSDKFKYDITMD</sequence>
<accession>A0A221MIL1</accession>
<reference evidence="5 6" key="1">
    <citation type="journal article" date="2003" name="Int. J. Syst. Evol. Microbiol.">
        <title>Virgibacillus carmonensis sp. nov., Virgibacillus necropolis sp. nov. and Virgibacillus picturae sp. nov., three novel species isolated from deteriorated mural paintings, transfer of the species of the genus salibacillus to Virgibacillus, as Virgibacillus marismortui comb. nov. and Virgibacillus salexigens comb. nov., and emended description of the genus Virgibacillus.</title>
        <authorList>
            <person name="Heyrman J."/>
            <person name="Logan N.A."/>
            <person name="Busse H.J."/>
            <person name="Balcaen A."/>
            <person name="Lebbe L."/>
            <person name="Rodriguez-Diaz M."/>
            <person name="Swings J."/>
            <person name="De Vos P."/>
        </authorList>
    </citation>
    <scope>NUCLEOTIDE SEQUENCE [LARGE SCALE GENOMIC DNA]</scope>
    <source>
        <strain evidence="5 6">LMG 19488</strain>
    </source>
</reference>
<keyword evidence="1" id="KW-0805">Transcription regulation</keyword>
<dbReference type="GO" id="GO:0003677">
    <property type="term" value="F:DNA binding"/>
    <property type="evidence" value="ECO:0007669"/>
    <property type="project" value="UniProtKB-KW"/>
</dbReference>
<dbReference type="AlphaFoldDB" id="A0A221MIL1"/>
<dbReference type="SMART" id="SM00345">
    <property type="entry name" value="HTH_GNTR"/>
    <property type="match status" value="1"/>
</dbReference>
<keyword evidence="6" id="KW-1185">Reference proteome</keyword>
<name>A0A221MIL1_9BACI</name>
<dbReference type="EMBL" id="CP022437">
    <property type="protein sequence ID" value="ASN07466.1"/>
    <property type="molecule type" value="Genomic_DNA"/>
</dbReference>
<dbReference type="SUPFAM" id="SSF46785">
    <property type="entry name" value="Winged helix' DNA-binding domain"/>
    <property type="match status" value="1"/>
</dbReference>
<evidence type="ECO:0000256" key="3">
    <source>
        <dbReference type="ARBA" id="ARBA00023163"/>
    </source>
</evidence>
<dbReference type="InterPro" id="IPR036388">
    <property type="entry name" value="WH-like_DNA-bd_sf"/>
</dbReference>
<protein>
    <submittedName>
        <fullName evidence="5">Transcriptional regulator</fullName>
    </submittedName>
</protein>
<dbReference type="InterPro" id="IPR036390">
    <property type="entry name" value="WH_DNA-bd_sf"/>
</dbReference>
<evidence type="ECO:0000313" key="5">
    <source>
        <dbReference type="EMBL" id="ASN07466.1"/>
    </source>
</evidence>
<dbReference type="InterPro" id="IPR011663">
    <property type="entry name" value="UTRA"/>
</dbReference>
<keyword evidence="3" id="KW-0804">Transcription</keyword>
<dbReference type="Gene3D" id="3.40.1410.10">
    <property type="entry name" value="Chorismate lyase-like"/>
    <property type="match status" value="1"/>
</dbReference>
<dbReference type="SUPFAM" id="SSF64288">
    <property type="entry name" value="Chorismate lyase-like"/>
    <property type="match status" value="1"/>
</dbReference>
<dbReference type="InterPro" id="IPR000524">
    <property type="entry name" value="Tscrpt_reg_HTH_GntR"/>
</dbReference>
<dbReference type="InterPro" id="IPR050679">
    <property type="entry name" value="Bact_HTH_transcr_reg"/>
</dbReference>
<gene>
    <name evidence="5" type="ORF">CFK40_19510</name>
</gene>
<dbReference type="KEGG" id="vne:CFK40_19510"/>
<dbReference type="SMART" id="SM00866">
    <property type="entry name" value="UTRA"/>
    <property type="match status" value="1"/>
</dbReference>
<dbReference type="GO" id="GO:0045892">
    <property type="term" value="P:negative regulation of DNA-templated transcription"/>
    <property type="evidence" value="ECO:0007669"/>
    <property type="project" value="TreeGrafter"/>
</dbReference>
<dbReference type="PANTHER" id="PTHR44846">
    <property type="entry name" value="MANNOSYL-D-GLYCERATE TRANSPORT/METABOLISM SYSTEM REPRESSOR MNGR-RELATED"/>
    <property type="match status" value="1"/>
</dbReference>
<dbReference type="PANTHER" id="PTHR44846:SF17">
    <property type="entry name" value="GNTR-FAMILY TRANSCRIPTIONAL REGULATOR"/>
    <property type="match status" value="1"/>
</dbReference>
<organism evidence="5 6">
    <name type="scientific">Virgibacillus necropolis</name>
    <dbReference type="NCBI Taxonomy" id="163877"/>
    <lineage>
        <taxon>Bacteria</taxon>
        <taxon>Bacillati</taxon>
        <taxon>Bacillota</taxon>
        <taxon>Bacilli</taxon>
        <taxon>Bacillales</taxon>
        <taxon>Bacillaceae</taxon>
        <taxon>Virgibacillus</taxon>
    </lineage>
</organism>
<dbReference type="InterPro" id="IPR028978">
    <property type="entry name" value="Chorismate_lyase_/UTRA_dom_sf"/>
</dbReference>
<feature type="domain" description="HTH gntR-type" evidence="4">
    <location>
        <begin position="1"/>
        <end position="62"/>
    </location>
</feature>
<evidence type="ECO:0000256" key="1">
    <source>
        <dbReference type="ARBA" id="ARBA00023015"/>
    </source>
</evidence>
<dbReference type="GO" id="GO:0003700">
    <property type="term" value="F:DNA-binding transcription factor activity"/>
    <property type="evidence" value="ECO:0007669"/>
    <property type="project" value="InterPro"/>
</dbReference>
<dbReference type="Proteomes" id="UP000204391">
    <property type="component" value="Chromosome"/>
</dbReference>
<dbReference type="Gene3D" id="1.10.10.10">
    <property type="entry name" value="Winged helix-like DNA-binding domain superfamily/Winged helix DNA-binding domain"/>
    <property type="match status" value="1"/>
</dbReference>
<dbReference type="CDD" id="cd07377">
    <property type="entry name" value="WHTH_GntR"/>
    <property type="match status" value="1"/>
</dbReference>
<evidence type="ECO:0000259" key="4">
    <source>
        <dbReference type="PROSITE" id="PS50949"/>
    </source>
</evidence>
<dbReference type="PRINTS" id="PR00035">
    <property type="entry name" value="HTHGNTR"/>
</dbReference>
<proteinExistence type="predicted"/>